<dbReference type="SUPFAM" id="SSF51905">
    <property type="entry name" value="FAD/NAD(P)-binding domain"/>
    <property type="match status" value="1"/>
</dbReference>
<accession>A0A8H6E8M7</accession>
<reference evidence="1 2" key="1">
    <citation type="submission" date="2019-04" db="EMBL/GenBank/DDBJ databases">
        <title>Aspergillus burnettii sp. nov., novel species from soil in southeast Queensland.</title>
        <authorList>
            <person name="Gilchrist C.L.M."/>
            <person name="Pitt J.I."/>
            <person name="Lange L."/>
            <person name="Lacey H.J."/>
            <person name="Vuong D."/>
            <person name="Midgley D.J."/>
            <person name="Greenfield P."/>
            <person name="Bradbury M."/>
            <person name="Lacey E."/>
            <person name="Busk P.K."/>
            <person name="Pilgaard B."/>
            <person name="Chooi Y.H."/>
            <person name="Piggott A.M."/>
        </authorList>
    </citation>
    <scope>NUCLEOTIDE SEQUENCE [LARGE SCALE GENOMIC DNA]</scope>
    <source>
        <strain evidence="1 2">FRR 5400</strain>
    </source>
</reference>
<dbReference type="EMBL" id="SPNV01000083">
    <property type="protein sequence ID" value="KAF5862050.1"/>
    <property type="molecule type" value="Genomic_DNA"/>
</dbReference>
<organism evidence="1 2">
    <name type="scientific">Petromyces alliaceus</name>
    <name type="common">Aspergillus alliaceus</name>
    <dbReference type="NCBI Taxonomy" id="209559"/>
    <lineage>
        <taxon>Eukaryota</taxon>
        <taxon>Fungi</taxon>
        <taxon>Dikarya</taxon>
        <taxon>Ascomycota</taxon>
        <taxon>Pezizomycotina</taxon>
        <taxon>Eurotiomycetes</taxon>
        <taxon>Eurotiomycetidae</taxon>
        <taxon>Eurotiales</taxon>
        <taxon>Aspergillaceae</taxon>
        <taxon>Aspergillus</taxon>
        <taxon>Aspergillus subgen. Circumdati</taxon>
    </lineage>
</organism>
<evidence type="ECO:0000313" key="2">
    <source>
        <dbReference type="Proteomes" id="UP000541154"/>
    </source>
</evidence>
<keyword evidence="2" id="KW-1185">Reference proteome</keyword>
<proteinExistence type="predicted"/>
<dbReference type="Proteomes" id="UP000541154">
    <property type="component" value="Unassembled WGS sequence"/>
</dbReference>
<dbReference type="AlphaFoldDB" id="A0A8H6E8M7"/>
<evidence type="ECO:0008006" key="3">
    <source>
        <dbReference type="Google" id="ProtNLM"/>
    </source>
</evidence>
<dbReference type="InterPro" id="IPR036188">
    <property type="entry name" value="FAD/NAD-bd_sf"/>
</dbReference>
<comment type="caution">
    <text evidence="1">The sequence shown here is derived from an EMBL/GenBank/DDBJ whole genome shotgun (WGS) entry which is preliminary data.</text>
</comment>
<dbReference type="Gene3D" id="3.50.50.60">
    <property type="entry name" value="FAD/NAD(P)-binding domain"/>
    <property type="match status" value="2"/>
</dbReference>
<protein>
    <recommendedName>
        <fullName evidence="3">FAD/NAD(P)-binding domain-containing protein</fullName>
    </recommendedName>
</protein>
<evidence type="ECO:0000313" key="1">
    <source>
        <dbReference type="EMBL" id="KAF5862050.1"/>
    </source>
</evidence>
<gene>
    <name evidence="1" type="ORF">ETB97_012196</name>
</gene>
<name>A0A8H6E8M7_PETAA</name>
<sequence>MDSVVDVLITNGGPAGLTAALTLARQLHTAVFRAQARREILTHYSTIRVEDVDLVKAEKTTDGLFQITDSNGVTWNKRKLIVTTGSENVFPDIPSFHCLFCKGYEDRGAKSIGVLAVLATMPLSTRSRRPLPASRLRTYHHSRGDRTAVQLARNPVEPIPPQGAFSYTVAVEELRGQFQALESPLDTNKPDLARIIYDTMVPPCVKSGVLGLSQSLTNYVMETFTRITHIEKALMILHSTPLQKQPISGFARCFTYPTHPETIDNHRTLLPDSSPTHGKISLQSHIIPSSPYQISRINLIIYHDTFLRILPAPFPKPATGSCFSLSRRIH</sequence>